<dbReference type="InterPro" id="IPR015943">
    <property type="entry name" value="WD40/YVTN_repeat-like_dom_sf"/>
</dbReference>
<dbReference type="Pfam" id="PF18947">
    <property type="entry name" value="HAMP_2"/>
    <property type="match status" value="1"/>
</dbReference>
<evidence type="ECO:0000259" key="5">
    <source>
        <dbReference type="PROSITE" id="PS50885"/>
    </source>
</evidence>
<dbReference type="InterPro" id="IPR013783">
    <property type="entry name" value="Ig-like_fold"/>
</dbReference>
<dbReference type="SUPFAM" id="SSF58104">
    <property type="entry name" value="Methyl-accepting chemotaxis protein (MCP) signaling domain"/>
    <property type="match status" value="1"/>
</dbReference>
<evidence type="ECO:0000313" key="6">
    <source>
        <dbReference type="EMBL" id="UXP32409.1"/>
    </source>
</evidence>
<dbReference type="Pfam" id="PF07494">
    <property type="entry name" value="Reg_prop"/>
    <property type="match status" value="5"/>
</dbReference>
<dbReference type="Proteomes" id="UP001065174">
    <property type="component" value="Chromosome"/>
</dbReference>
<dbReference type="PROSITE" id="PS50885">
    <property type="entry name" value="HAMP"/>
    <property type="match status" value="1"/>
</dbReference>
<dbReference type="SUPFAM" id="SSF63829">
    <property type="entry name" value="Calcium-dependent phosphotriesterase"/>
    <property type="match status" value="3"/>
</dbReference>
<dbReference type="SMART" id="SM00283">
    <property type="entry name" value="MA"/>
    <property type="match status" value="1"/>
</dbReference>
<reference evidence="6" key="1">
    <citation type="submission" date="2022-09" db="EMBL/GenBank/DDBJ databases">
        <title>Comparative genomics and taxonomic characterization of three novel marine species of genus Reichenbachiella exhibiting antioxidant and polysaccharide degradation activities.</title>
        <authorList>
            <person name="Muhammad N."/>
            <person name="Lee Y.-J."/>
            <person name="Ko J."/>
            <person name="Kim S.-G."/>
        </authorList>
    </citation>
    <scope>NUCLEOTIDE SEQUENCE</scope>
    <source>
        <strain evidence="6">BKB1-1</strain>
    </source>
</reference>
<dbReference type="CDD" id="cd11386">
    <property type="entry name" value="MCP_signal"/>
    <property type="match status" value="1"/>
</dbReference>
<dbReference type="Gene3D" id="1.20.120.1530">
    <property type="match status" value="1"/>
</dbReference>
<dbReference type="Pfam" id="PF07495">
    <property type="entry name" value="Y_Y_Y"/>
    <property type="match status" value="1"/>
</dbReference>
<evidence type="ECO:0000259" key="4">
    <source>
        <dbReference type="PROSITE" id="PS50111"/>
    </source>
</evidence>
<dbReference type="InterPro" id="IPR011110">
    <property type="entry name" value="Reg_prop"/>
</dbReference>
<keyword evidence="7" id="KW-1185">Reference proteome</keyword>
<evidence type="ECO:0000256" key="2">
    <source>
        <dbReference type="ARBA" id="ARBA00029447"/>
    </source>
</evidence>
<evidence type="ECO:0000256" key="1">
    <source>
        <dbReference type="ARBA" id="ARBA00023224"/>
    </source>
</evidence>
<accession>A0ABY6CPF3</accession>
<dbReference type="Gene3D" id="2.60.40.10">
    <property type="entry name" value="Immunoglobulins"/>
    <property type="match status" value="1"/>
</dbReference>
<dbReference type="PANTHER" id="PTHR32089">
    <property type="entry name" value="METHYL-ACCEPTING CHEMOTAXIS PROTEIN MCPB"/>
    <property type="match status" value="1"/>
</dbReference>
<dbReference type="Pfam" id="PF00015">
    <property type="entry name" value="MCPsignal"/>
    <property type="match status" value="1"/>
</dbReference>
<evidence type="ECO:0000313" key="7">
    <source>
        <dbReference type="Proteomes" id="UP001065174"/>
    </source>
</evidence>
<feature type="domain" description="HAMP" evidence="5">
    <location>
        <begin position="891"/>
        <end position="943"/>
    </location>
</feature>
<keyword evidence="1 3" id="KW-0807">Transducer</keyword>
<dbReference type="InterPro" id="IPR003660">
    <property type="entry name" value="HAMP_dom"/>
</dbReference>
<dbReference type="RefSeq" id="WP_262309844.1">
    <property type="nucleotide sequence ID" value="NZ_CP106679.1"/>
</dbReference>
<evidence type="ECO:0000256" key="3">
    <source>
        <dbReference type="PROSITE-ProRule" id="PRU00284"/>
    </source>
</evidence>
<gene>
    <name evidence="6" type="ORF">N6H18_00270</name>
</gene>
<feature type="domain" description="Methyl-accepting transducer" evidence="4">
    <location>
        <begin position="962"/>
        <end position="1219"/>
    </location>
</feature>
<name>A0ABY6CPF3_9BACT</name>
<dbReference type="InterPro" id="IPR011123">
    <property type="entry name" value="Y_Y_Y"/>
</dbReference>
<protein>
    <submittedName>
        <fullName evidence="6">Methyl-accepting chemotaxis protein</fullName>
    </submittedName>
</protein>
<proteinExistence type="inferred from homology"/>
<organism evidence="6 7">
    <name type="scientific">Reichenbachiella agarivorans</name>
    <dbReference type="NCBI Taxonomy" id="2979464"/>
    <lineage>
        <taxon>Bacteria</taxon>
        <taxon>Pseudomonadati</taxon>
        <taxon>Bacteroidota</taxon>
        <taxon>Cytophagia</taxon>
        <taxon>Cytophagales</taxon>
        <taxon>Reichenbachiellaceae</taxon>
        <taxon>Reichenbachiella</taxon>
    </lineage>
</organism>
<dbReference type="EMBL" id="CP106679">
    <property type="protein sequence ID" value="UXP32409.1"/>
    <property type="molecule type" value="Genomic_DNA"/>
</dbReference>
<dbReference type="InterPro" id="IPR004089">
    <property type="entry name" value="MCPsignal_dom"/>
</dbReference>
<sequence>MIRLNKWALHLFVIFFAFNIESRAQDNLFERLSVEDGLASNYLNGIIQDNKGFLWIATNNGLSRYDGYQFKNIVNDANDSSSISNNWITCVLQDSRGDFWLGTEGGGLNFYNSSTGKFKRFLNKPDDASSISHNNIISLYQDSKGRIWVGSLNGLSLFNPENETFTNWKNYMNCDNCIHWATSMVEDKQGNLWVGDESLGLFYFNTTTHQFSIPNIVNKNDYNVSAFFVYGLYLEDKLLYITTAQGFFILNTQTNMFLDKYNGTKHKGELDVFTRKVYAGGKNDLWITTNGNGVIHYKTKSRDIEVLDATHGLSSNSIGGLLVDYSNNLWVATKGGGLNKYNLKNQMFSHWVHEMDNKTSLANNEVRAIHQDADGTTWVGTNFGLSRHDPGTNNFKNYIKDFDFKDDVSAPRIRMVYREKGGDLWVSSQSGALYRYLADQDRFIHDPVYASSPLTNNMRKINCIYEKSPDILWLCSDGMGILAYNKLDQSISKIVWTGKFEKLMVNLVVTSLEEKSKDELWLGTNDGLFLVNTNSLELKNWQPEQEDETSIVGMKIRSLYQQDDSTLWVGTRTGLAKFEVNKGRFQRFTTSDGLPSDIIFGILPDQHGNIWLSTPNGLSRIKLENNEIKNFTISQNNALDMGAHAVGVRGDLLVGGSVGVTIFDPADLKNNTYVPDVVLTEFKVNNEIFRSDKTINRTDTVYLNYDQNNVSMGFAALEFTDPKKNQFKYKMEGLNDLWIENGNSHSVSFTNLNPGTFVFRLLGSNNDGVWADNEANLVIIVAPPWWATWWFRTFSVAVILTILWYGYQWRENKIKEDKITLNQKIAEATDKVLVQNQELQEQKHSLEAVMQEVKEVVKEVVESGNLKARIDASHHTGEWREFAESINAMFESVVLPFEEINKIVGYMSQGDLTQRYDAEARGDIREVADKFNMALDIIDNLLKDIVGQVESIGLSSNDMLVNAEEMNGSTGEIASSISEMSGGAQQQVYKVDQSSQLIESLLQFSNQVNDQASIINEATQSGAEMCNGGMKQIGNLDAEMKVILDYSSKTNLSINSLSRRSEDINSVLRIIKDIAAQTNLLALNAAIEAAQAGDAGRGFAVVAEEIRKLAEDSKKSAGEIEHLISGVQGDTAATVGLIAEMSGSIKKGEEATKLSMSALEKISQGYNETLDKSKMIVAATEQQTKHLRDIVGLINEIVVIAEQTAAGTEQTASSATELSAGMENYTKKSQQVSAVTIDLKQKVDRFKLTGNS</sequence>
<dbReference type="PROSITE" id="PS50111">
    <property type="entry name" value="CHEMOTAXIS_TRANSDUC_2"/>
    <property type="match status" value="1"/>
</dbReference>
<comment type="similarity">
    <text evidence="2">Belongs to the methyl-accepting chemotaxis (MCP) protein family.</text>
</comment>
<dbReference type="Gene3D" id="1.10.287.950">
    <property type="entry name" value="Methyl-accepting chemotaxis protein"/>
    <property type="match status" value="1"/>
</dbReference>
<dbReference type="PANTHER" id="PTHR32089:SF112">
    <property type="entry name" value="LYSOZYME-LIKE PROTEIN-RELATED"/>
    <property type="match status" value="1"/>
</dbReference>
<dbReference type="Gene3D" id="2.130.10.10">
    <property type="entry name" value="YVTN repeat-like/Quinoprotein amine dehydrogenase"/>
    <property type="match status" value="3"/>
</dbReference>